<evidence type="ECO:0000256" key="5">
    <source>
        <dbReference type="ARBA" id="ARBA00022597"/>
    </source>
</evidence>
<comment type="caution">
    <text evidence="15">The sequence shown here is derived from an EMBL/GenBank/DDBJ whole genome shotgun (WGS) entry which is preliminary data.</text>
</comment>
<sequence>MKLLAVTACPTGIAHTYMAAEALEVAAEEAGHEIVVETQGSAGSTPFTQAQLDEAEAIILAADVEVRDKERFAHLPTVTSPVKKAIGGAPGLIEQAVAKATAQPKGAAAAAVPAQRDGAEMDTKNFGSGFGSRLRGWLMTGVSYVIPFVAAGGLLIALGFALGGYQITEAPDVVSFGDDGVASVAFDPGAVASWAALFFQVGGLAFGFLVPVLAGFIAYAIADRPALVPGFVGGMIAVQTQAGFLGGLVAGLLAGAVVYGLKLWQPPRALAGIMPVLVLPLIGTAVVGAIMFLVVGTPLAAATTGLTNWLNGLSGTNAILLGALLGLMMAFDMGGPVNKAAYAFAVAGLSTGSETALMIMAAVMAAGMTPPLALALATAVRKNLFTKVEQENGRAAWLLGASFITEGAIPFAAADPLRVIPSLMAGSAVAGSLSMAFGATLRAPHGGIFVVPLIGNPFAYLLAIIAGTLVSAALVVGLKSARRTPAPAAAEQTATAPAAAPVAG</sequence>
<dbReference type="Pfam" id="PF02378">
    <property type="entry name" value="PTS_EIIC"/>
    <property type="match status" value="1"/>
</dbReference>
<dbReference type="AlphaFoldDB" id="A0A852W319"/>
<keyword evidence="9" id="KW-0418">Kinase</keyword>
<evidence type="ECO:0000256" key="1">
    <source>
        <dbReference type="ARBA" id="ARBA00004429"/>
    </source>
</evidence>
<evidence type="ECO:0000256" key="12">
    <source>
        <dbReference type="SAM" id="Phobius"/>
    </source>
</evidence>
<keyword evidence="8 12" id="KW-0812">Transmembrane</keyword>
<dbReference type="InterPro" id="IPR036095">
    <property type="entry name" value="PTS_EIIB-like_sf"/>
</dbReference>
<protein>
    <submittedName>
        <fullName evidence="15">PTS system fructose-specific IIC component</fullName>
    </submittedName>
</protein>
<dbReference type="InterPro" id="IPR003352">
    <property type="entry name" value="PTS_EIIC"/>
</dbReference>
<dbReference type="InterPro" id="IPR006327">
    <property type="entry name" value="PTS_IIC_fruc"/>
</dbReference>
<dbReference type="NCBIfam" id="TIGR00829">
    <property type="entry name" value="FRU"/>
    <property type="match status" value="1"/>
</dbReference>
<feature type="transmembrane region" description="Helical" evidence="12">
    <location>
        <begin position="309"/>
        <end position="330"/>
    </location>
</feature>
<dbReference type="GO" id="GO:0022877">
    <property type="term" value="F:protein-N(PI)-phosphohistidine-fructose phosphotransferase system transporter activity"/>
    <property type="evidence" value="ECO:0007669"/>
    <property type="project" value="InterPro"/>
</dbReference>
<dbReference type="GO" id="GO:0005886">
    <property type="term" value="C:plasma membrane"/>
    <property type="evidence" value="ECO:0007669"/>
    <property type="project" value="UniProtKB-SubCell"/>
</dbReference>
<evidence type="ECO:0000313" key="15">
    <source>
        <dbReference type="EMBL" id="NYG03109.1"/>
    </source>
</evidence>
<dbReference type="PROSITE" id="PS51099">
    <property type="entry name" value="PTS_EIIB_TYPE_2"/>
    <property type="match status" value="1"/>
</dbReference>
<organism evidence="15 16">
    <name type="scientific">Pseudonocardia alni</name>
    <name type="common">Amycolata alni</name>
    <dbReference type="NCBI Taxonomy" id="33907"/>
    <lineage>
        <taxon>Bacteria</taxon>
        <taxon>Bacillati</taxon>
        <taxon>Actinomycetota</taxon>
        <taxon>Actinomycetes</taxon>
        <taxon>Pseudonocardiales</taxon>
        <taxon>Pseudonocardiaceae</taxon>
        <taxon>Pseudonocardia</taxon>
    </lineage>
</organism>
<keyword evidence="4" id="KW-0597">Phosphoprotein</keyword>
<dbReference type="GeneID" id="98053115"/>
<dbReference type="InterPro" id="IPR050864">
    <property type="entry name" value="Bacterial_PTS_Sugar_Transport"/>
</dbReference>
<dbReference type="GO" id="GO:0005351">
    <property type="term" value="F:carbohydrate:proton symporter activity"/>
    <property type="evidence" value="ECO:0007669"/>
    <property type="project" value="InterPro"/>
</dbReference>
<keyword evidence="7" id="KW-0598">Phosphotransferase system</keyword>
<dbReference type="GO" id="GO:0016301">
    <property type="term" value="F:kinase activity"/>
    <property type="evidence" value="ECO:0007669"/>
    <property type="project" value="UniProtKB-KW"/>
</dbReference>
<dbReference type="SUPFAM" id="SSF52794">
    <property type="entry name" value="PTS system IIB component-like"/>
    <property type="match status" value="1"/>
</dbReference>
<feature type="domain" description="PTS EIIB type-2" evidence="13">
    <location>
        <begin position="1"/>
        <end position="98"/>
    </location>
</feature>
<keyword evidence="2" id="KW-0813">Transport</keyword>
<evidence type="ECO:0000259" key="13">
    <source>
        <dbReference type="PROSITE" id="PS51099"/>
    </source>
</evidence>
<dbReference type="GO" id="GO:0009401">
    <property type="term" value="P:phosphoenolpyruvate-dependent sugar phosphotransferase system"/>
    <property type="evidence" value="ECO:0007669"/>
    <property type="project" value="UniProtKB-KW"/>
</dbReference>
<feature type="domain" description="PTS EIIC type-2" evidence="14">
    <location>
        <begin position="134"/>
        <end position="488"/>
    </location>
</feature>
<keyword evidence="16" id="KW-1185">Reference proteome</keyword>
<evidence type="ECO:0000256" key="4">
    <source>
        <dbReference type="ARBA" id="ARBA00022553"/>
    </source>
</evidence>
<dbReference type="InterPro" id="IPR013014">
    <property type="entry name" value="PTS_EIIC_2"/>
</dbReference>
<accession>A0A852W319</accession>
<comment type="subcellular location">
    <subcellularLocation>
        <location evidence="1">Cell inner membrane</location>
        <topology evidence="1">Multi-pass membrane protein</topology>
    </subcellularLocation>
</comment>
<feature type="transmembrane region" description="Helical" evidence="12">
    <location>
        <begin position="242"/>
        <end position="261"/>
    </location>
</feature>
<evidence type="ECO:0000256" key="11">
    <source>
        <dbReference type="ARBA" id="ARBA00023136"/>
    </source>
</evidence>
<dbReference type="InterPro" id="IPR003353">
    <property type="entry name" value="PTS_IIB_fruc"/>
</dbReference>
<feature type="transmembrane region" description="Helical" evidence="12">
    <location>
        <begin position="342"/>
        <end position="366"/>
    </location>
</feature>
<evidence type="ECO:0000256" key="2">
    <source>
        <dbReference type="ARBA" id="ARBA00022448"/>
    </source>
</evidence>
<evidence type="ECO:0000313" key="16">
    <source>
        <dbReference type="Proteomes" id="UP000549695"/>
    </source>
</evidence>
<feature type="transmembrane region" description="Helical" evidence="12">
    <location>
        <begin position="204"/>
        <end position="222"/>
    </location>
</feature>
<gene>
    <name evidence="15" type="ORF">HDA37_003394</name>
</gene>
<keyword evidence="10 12" id="KW-1133">Transmembrane helix</keyword>
<dbReference type="PROSITE" id="PS51104">
    <property type="entry name" value="PTS_EIIC_TYPE_2"/>
    <property type="match status" value="1"/>
</dbReference>
<dbReference type="Pfam" id="PF02302">
    <property type="entry name" value="PTS_IIB"/>
    <property type="match status" value="1"/>
</dbReference>
<feature type="transmembrane region" description="Helical" evidence="12">
    <location>
        <begin position="420"/>
        <end position="438"/>
    </location>
</feature>
<dbReference type="Gene3D" id="3.40.50.2300">
    <property type="match status" value="1"/>
</dbReference>
<dbReference type="GO" id="GO:0090563">
    <property type="term" value="F:protein-phosphocysteine-sugar phosphotransferase activity"/>
    <property type="evidence" value="ECO:0007669"/>
    <property type="project" value="TreeGrafter"/>
</dbReference>
<evidence type="ECO:0000256" key="6">
    <source>
        <dbReference type="ARBA" id="ARBA00022679"/>
    </source>
</evidence>
<feature type="transmembrane region" description="Helical" evidence="12">
    <location>
        <begin position="273"/>
        <end position="297"/>
    </location>
</feature>
<dbReference type="CDD" id="cd05569">
    <property type="entry name" value="PTS_IIB_fructose"/>
    <property type="match status" value="1"/>
</dbReference>
<name>A0A852W319_PSEA5</name>
<evidence type="ECO:0000259" key="14">
    <source>
        <dbReference type="PROSITE" id="PS51104"/>
    </source>
</evidence>
<dbReference type="EMBL" id="JACCCZ010000001">
    <property type="protein sequence ID" value="NYG03109.1"/>
    <property type="molecule type" value="Genomic_DNA"/>
</dbReference>
<evidence type="ECO:0000256" key="3">
    <source>
        <dbReference type="ARBA" id="ARBA00022475"/>
    </source>
</evidence>
<proteinExistence type="predicted"/>
<reference evidence="15 16" key="1">
    <citation type="submission" date="2020-07" db="EMBL/GenBank/DDBJ databases">
        <title>Sequencing the genomes of 1000 actinobacteria strains.</title>
        <authorList>
            <person name="Klenk H.-P."/>
        </authorList>
    </citation>
    <scope>NUCLEOTIDE SEQUENCE [LARGE SCALE GENOMIC DNA]</scope>
    <source>
        <strain evidence="15 16">DSM 44749</strain>
    </source>
</reference>
<evidence type="ECO:0000256" key="8">
    <source>
        <dbReference type="ARBA" id="ARBA00022692"/>
    </source>
</evidence>
<dbReference type="PANTHER" id="PTHR30505:SF0">
    <property type="entry name" value="FRUCTOSE-LIKE PTS SYSTEM EIIBC COMPONENT-RELATED"/>
    <property type="match status" value="1"/>
</dbReference>
<dbReference type="RefSeq" id="WP_179761619.1">
    <property type="nucleotide sequence ID" value="NZ_BAAAJZ010000003.1"/>
</dbReference>
<evidence type="ECO:0000256" key="10">
    <source>
        <dbReference type="ARBA" id="ARBA00022989"/>
    </source>
</evidence>
<dbReference type="InterPro" id="IPR003501">
    <property type="entry name" value="PTS_EIIB_2/3"/>
</dbReference>
<keyword evidence="6" id="KW-0808">Transferase</keyword>
<keyword evidence="11 12" id="KW-0472">Membrane</keyword>
<dbReference type="PANTHER" id="PTHR30505">
    <property type="entry name" value="FRUCTOSE-LIKE PERMEASE"/>
    <property type="match status" value="1"/>
</dbReference>
<keyword evidence="3" id="KW-1003">Cell membrane</keyword>
<dbReference type="NCBIfam" id="TIGR01427">
    <property type="entry name" value="PTS_IIC_fructo"/>
    <property type="match status" value="1"/>
</dbReference>
<feature type="transmembrane region" description="Helical" evidence="12">
    <location>
        <begin position="458"/>
        <end position="478"/>
    </location>
</feature>
<evidence type="ECO:0000256" key="9">
    <source>
        <dbReference type="ARBA" id="ARBA00022777"/>
    </source>
</evidence>
<dbReference type="Proteomes" id="UP000549695">
    <property type="component" value="Unassembled WGS sequence"/>
</dbReference>
<keyword evidence="5" id="KW-0762">Sugar transport</keyword>
<dbReference type="InterPro" id="IPR013011">
    <property type="entry name" value="PTS_EIIB_2"/>
</dbReference>
<feature type="transmembrane region" description="Helical" evidence="12">
    <location>
        <begin position="142"/>
        <end position="168"/>
    </location>
</feature>
<evidence type="ECO:0000256" key="7">
    <source>
        <dbReference type="ARBA" id="ARBA00022683"/>
    </source>
</evidence>